<evidence type="ECO:0000313" key="1">
    <source>
        <dbReference type="EMBL" id="QQP33190.1"/>
    </source>
</evidence>
<organism evidence="1 2">
    <name type="scientific">Caligus rogercresseyi</name>
    <name type="common">Sea louse</name>
    <dbReference type="NCBI Taxonomy" id="217165"/>
    <lineage>
        <taxon>Eukaryota</taxon>
        <taxon>Metazoa</taxon>
        <taxon>Ecdysozoa</taxon>
        <taxon>Arthropoda</taxon>
        <taxon>Crustacea</taxon>
        <taxon>Multicrustacea</taxon>
        <taxon>Hexanauplia</taxon>
        <taxon>Copepoda</taxon>
        <taxon>Siphonostomatoida</taxon>
        <taxon>Caligidae</taxon>
        <taxon>Caligus</taxon>
    </lineage>
</organism>
<proteinExistence type="predicted"/>
<gene>
    <name evidence="1" type="ORF">FKW44_024480</name>
</gene>
<name>A0A7T8GM50_CALRO</name>
<accession>A0A7T8GM50</accession>
<keyword evidence="2" id="KW-1185">Reference proteome</keyword>
<dbReference type="AlphaFoldDB" id="A0A7T8GM50"/>
<reference evidence="2" key="1">
    <citation type="submission" date="2021-01" db="EMBL/GenBank/DDBJ databases">
        <title>Caligus Genome Assembly.</title>
        <authorList>
            <person name="Gallardo-Escarate C."/>
        </authorList>
    </citation>
    <scope>NUCLEOTIDE SEQUENCE [LARGE SCALE GENOMIC DNA]</scope>
</reference>
<protein>
    <submittedName>
        <fullName evidence="1">Uncharacterized protein</fullName>
    </submittedName>
</protein>
<sequence length="62" mass="7019">MREVQQRKTQTKISDFFKAGPSPAEKRLVQSLRPAVCLRLRPPPLIYIILISRVSDLESGSP</sequence>
<dbReference type="Proteomes" id="UP000595437">
    <property type="component" value="Chromosome 19"/>
</dbReference>
<evidence type="ECO:0000313" key="2">
    <source>
        <dbReference type="Proteomes" id="UP000595437"/>
    </source>
</evidence>
<dbReference type="EMBL" id="CP045908">
    <property type="protein sequence ID" value="QQP33190.1"/>
    <property type="molecule type" value="Genomic_DNA"/>
</dbReference>